<evidence type="ECO:0000313" key="1">
    <source>
        <dbReference type="EMBL" id="NEE18455.1"/>
    </source>
</evidence>
<dbReference type="InterPro" id="IPR036188">
    <property type="entry name" value="FAD/NAD-bd_sf"/>
</dbReference>
<dbReference type="AlphaFoldDB" id="A0A6G3XKW0"/>
<comment type="caution">
    <text evidence="1">The sequence shown here is derived from an EMBL/GenBank/DDBJ whole genome shotgun (WGS) entry which is preliminary data.</text>
</comment>
<sequence length="46" mass="5054">MQQNIQQHRVIVIGAGYTGASAAGRLARRLRREDVSITLVNAEADF</sequence>
<gene>
    <name evidence="1" type="ORF">G3M58_69805</name>
</gene>
<dbReference type="SUPFAM" id="SSF51905">
    <property type="entry name" value="FAD/NAD(P)-binding domain"/>
    <property type="match status" value="1"/>
</dbReference>
<proteinExistence type="predicted"/>
<name>A0A6G3XKW0_9ACTN</name>
<dbReference type="Gene3D" id="3.50.50.100">
    <property type="match status" value="1"/>
</dbReference>
<accession>A0A6G3XKW0</accession>
<reference evidence="1" key="1">
    <citation type="submission" date="2020-01" db="EMBL/GenBank/DDBJ databases">
        <title>Insect and environment-associated Actinomycetes.</title>
        <authorList>
            <person name="Currrie C."/>
            <person name="Chevrette M."/>
            <person name="Carlson C."/>
            <person name="Stubbendieck R."/>
            <person name="Wendt-Pienkowski E."/>
        </authorList>
    </citation>
    <scope>NUCLEOTIDE SEQUENCE</scope>
    <source>
        <strain evidence="1">SID7499</strain>
    </source>
</reference>
<feature type="non-terminal residue" evidence="1">
    <location>
        <position position="46"/>
    </location>
</feature>
<organism evidence="1">
    <name type="scientific">Streptomyces sp. SID7499</name>
    <dbReference type="NCBI Taxonomy" id="2706086"/>
    <lineage>
        <taxon>Bacteria</taxon>
        <taxon>Bacillati</taxon>
        <taxon>Actinomycetota</taxon>
        <taxon>Actinomycetes</taxon>
        <taxon>Kitasatosporales</taxon>
        <taxon>Streptomycetaceae</taxon>
        <taxon>Streptomyces</taxon>
    </lineage>
</organism>
<protein>
    <submittedName>
        <fullName evidence="1">Oxidoreductase</fullName>
    </submittedName>
</protein>
<dbReference type="EMBL" id="JAAGMN010007301">
    <property type="protein sequence ID" value="NEE18455.1"/>
    <property type="molecule type" value="Genomic_DNA"/>
</dbReference>